<gene>
    <name evidence="3" type="ORF">E2K98_00415</name>
    <name evidence="2" type="ORF">RCG21_11905</name>
</gene>
<evidence type="ECO:0000313" key="5">
    <source>
        <dbReference type="Proteomes" id="UP001178888"/>
    </source>
</evidence>
<dbReference type="Proteomes" id="UP000295132">
    <property type="component" value="Unassembled WGS sequence"/>
</dbReference>
<evidence type="ECO:0000313" key="3">
    <source>
        <dbReference type="EMBL" id="TDK64745.1"/>
    </source>
</evidence>
<evidence type="ECO:0000259" key="1">
    <source>
        <dbReference type="Pfam" id="PF01717"/>
    </source>
</evidence>
<organism evidence="3 4">
    <name type="scientific">Bacillus salipaludis</name>
    <dbReference type="NCBI Taxonomy" id="2547811"/>
    <lineage>
        <taxon>Bacteria</taxon>
        <taxon>Bacillati</taxon>
        <taxon>Bacillota</taxon>
        <taxon>Bacilli</taxon>
        <taxon>Bacillales</taxon>
        <taxon>Bacillaceae</taxon>
        <taxon>Bacillus</taxon>
    </lineage>
</organism>
<feature type="domain" description="Cobalamin-independent methionine synthase MetE C-terminal/archaeal" evidence="1">
    <location>
        <begin position="165"/>
        <end position="368"/>
    </location>
</feature>
<reference evidence="2" key="2">
    <citation type="submission" date="2023-08" db="EMBL/GenBank/DDBJ databases">
        <title>Nitrogen cycling bacteria in agricultural field soils.</title>
        <authorList>
            <person name="Jang J."/>
        </authorList>
    </citation>
    <scope>NUCLEOTIDE SEQUENCE</scope>
    <source>
        <strain evidence="2">PS3-36</strain>
    </source>
</reference>
<dbReference type="Proteomes" id="UP001178888">
    <property type="component" value="Unassembled WGS sequence"/>
</dbReference>
<dbReference type="InterPro" id="IPR038071">
    <property type="entry name" value="UROD/MetE-like_sf"/>
</dbReference>
<dbReference type="PANTHER" id="PTHR43844">
    <property type="entry name" value="METHIONINE SYNTHASE"/>
    <property type="match status" value="1"/>
</dbReference>
<dbReference type="NCBIfam" id="NF005085">
    <property type="entry name" value="PRK06520.1"/>
    <property type="match status" value="1"/>
</dbReference>
<dbReference type="PANTHER" id="PTHR43844:SF1">
    <property type="entry name" value="METHIONINE SYNTHASE"/>
    <property type="match status" value="1"/>
</dbReference>
<protein>
    <submittedName>
        <fullName evidence="3">5-methyltetrahydropteroyltriglutamate--homocysteine S-methyltransferase</fullName>
        <ecNumber evidence="3">2.1.1.14</ecNumber>
    </submittedName>
</protein>
<dbReference type="Gene3D" id="3.20.20.210">
    <property type="match status" value="1"/>
</dbReference>
<reference evidence="3 4" key="1">
    <citation type="submission" date="2019-03" db="EMBL/GenBank/DDBJ databases">
        <title>Bacillus niacini sp. nov. a Nicotinate-Metabolizing Mesophile Isolated from Soil.</title>
        <authorList>
            <person name="Zhang G."/>
        </authorList>
    </citation>
    <scope>NUCLEOTIDE SEQUENCE [LARGE SCALE GENOMIC DNA]</scope>
    <source>
        <strain evidence="3 4">WN066</strain>
    </source>
</reference>
<evidence type="ECO:0000313" key="2">
    <source>
        <dbReference type="EMBL" id="MDQ6597048.1"/>
    </source>
</evidence>
<dbReference type="AlphaFoldDB" id="A0A4V3AUG7"/>
<dbReference type="Pfam" id="PF01717">
    <property type="entry name" value="Meth_synt_2"/>
    <property type="match status" value="1"/>
</dbReference>
<dbReference type="GO" id="GO:0003871">
    <property type="term" value="F:5-methyltetrahydropteroyltriglutamate-homocysteine S-methyltransferase activity"/>
    <property type="evidence" value="ECO:0007669"/>
    <property type="project" value="UniProtKB-EC"/>
</dbReference>
<name>A0A4V3AUG7_9BACI</name>
<dbReference type="EC" id="2.1.1.14" evidence="3"/>
<dbReference type="SUPFAM" id="SSF51726">
    <property type="entry name" value="UROD/MetE-like"/>
    <property type="match status" value="1"/>
</dbReference>
<proteinExistence type="predicted"/>
<dbReference type="EMBL" id="JAVGVR010000001">
    <property type="protein sequence ID" value="MDQ6597048.1"/>
    <property type="molecule type" value="Genomic_DNA"/>
</dbReference>
<accession>A0A4V3AUG7</accession>
<keyword evidence="3" id="KW-0489">Methyltransferase</keyword>
<keyword evidence="5" id="KW-1185">Reference proteome</keyword>
<dbReference type="GO" id="GO:0032259">
    <property type="term" value="P:methylation"/>
    <property type="evidence" value="ECO:0007669"/>
    <property type="project" value="UniProtKB-KW"/>
</dbReference>
<keyword evidence="3" id="KW-0808">Transferase</keyword>
<dbReference type="CDD" id="cd03311">
    <property type="entry name" value="CIMS_C_terminal_like"/>
    <property type="match status" value="1"/>
</dbReference>
<dbReference type="EMBL" id="SMYO01000001">
    <property type="protein sequence ID" value="TDK64745.1"/>
    <property type="molecule type" value="Genomic_DNA"/>
</dbReference>
<comment type="caution">
    <text evidence="3">The sequence shown here is derived from an EMBL/GenBank/DDBJ whole genome shotgun (WGS) entry which is preliminary data.</text>
</comment>
<dbReference type="GO" id="GO:0008270">
    <property type="term" value="F:zinc ion binding"/>
    <property type="evidence" value="ECO:0007669"/>
    <property type="project" value="InterPro"/>
</dbReference>
<dbReference type="InterPro" id="IPR002629">
    <property type="entry name" value="Met_Synth_C/arc"/>
</dbReference>
<sequence length="375" mass="42487">MTKTLVKAPFKADHVGSFLRPEQIKAARKAYANGEIDHAALKVIEDKEIEKLVQKQIEAGLKSITDGEFRRAWWHLDFLAGLEGVEEFEAEYVSNFKGAKTKNKAIKVVGKIDFNGHYMLEHFKFLKHAVDQYGDGTQVAKFSIPSPNMLFTRIQGDEYYNGDTEQFYHDTVTAYQKAIQAFYDAGCRYLQLDDTSWIDFVSEERIKAVVEKLGMDVQDIIDTRVRCLNDAIAKKPNDLLITMHICRGNFRSTFITSGGYDQISDAIFANLNVDGLFLEYDDNRSGDFEPLKSFKRDDKTVVLGLITSKFPELEDPETIKARINEASQSIPLENLALSPQCGFASTEEGNVLTEEEQWKKIKHIVKIAESVWGGI</sequence>
<evidence type="ECO:0000313" key="4">
    <source>
        <dbReference type="Proteomes" id="UP000295132"/>
    </source>
</evidence>
<dbReference type="GO" id="GO:0009086">
    <property type="term" value="P:methionine biosynthetic process"/>
    <property type="evidence" value="ECO:0007669"/>
    <property type="project" value="InterPro"/>
</dbReference>
<dbReference type="RefSeq" id="WP_133332373.1">
    <property type="nucleotide sequence ID" value="NZ_JAVGVR010000001.1"/>
</dbReference>